<reference evidence="2" key="1">
    <citation type="journal article" date="2015" name="Genome Announc.">
        <title>Draft genome sequence of the fungus Penicillium brasilianum MG11.</title>
        <authorList>
            <person name="Horn F."/>
            <person name="Linde J."/>
            <person name="Mattern D.J."/>
            <person name="Walther G."/>
            <person name="Guthke R."/>
            <person name="Brakhage A.A."/>
            <person name="Valiante V."/>
        </authorList>
    </citation>
    <scope>NUCLEOTIDE SEQUENCE [LARGE SCALE GENOMIC DNA]</scope>
    <source>
        <strain evidence="2">MG11</strain>
    </source>
</reference>
<dbReference type="EMBL" id="CDHK01000001">
    <property type="protein sequence ID" value="CEJ55166.1"/>
    <property type="molecule type" value="Genomic_DNA"/>
</dbReference>
<accession>A0A0F7TI20</accession>
<dbReference type="AlphaFoldDB" id="A0A0F7TI20"/>
<dbReference type="Proteomes" id="UP000042958">
    <property type="component" value="Unassembled WGS sequence"/>
</dbReference>
<gene>
    <name evidence="1" type="ORF">PMG11_01441</name>
</gene>
<evidence type="ECO:0000313" key="2">
    <source>
        <dbReference type="Proteomes" id="UP000042958"/>
    </source>
</evidence>
<protein>
    <submittedName>
        <fullName evidence="1">Uncharacterized protein</fullName>
    </submittedName>
</protein>
<evidence type="ECO:0000313" key="1">
    <source>
        <dbReference type="EMBL" id="CEJ55166.1"/>
    </source>
</evidence>
<sequence length="268" mass="29998">MRKKASFIIHPKIPSPATTHDCSTPSPISIDSRSQAHCDPKWVALVPLSVARLYHRVGALETRSSFSLTGTASRRPIPPLAHRLPSSHRRRYGRNLDYRVKLVARPEWMRETIWVGPLWWMVAIASTMGATGRRKRPHAGPSCTITTNRFPLICLAHWNRLPALPGPLSCDCALPGREKSRWSGRIPVPALRSWPSGALLLRSLRFFCPRHSQPFTLLPTLSSSFLSCEFNAVQIHAHPSLFPHTHSSHPLLTPTPHTHSSHPLLTPL</sequence>
<organism evidence="1 2">
    <name type="scientific">Penicillium brasilianum</name>
    <dbReference type="NCBI Taxonomy" id="104259"/>
    <lineage>
        <taxon>Eukaryota</taxon>
        <taxon>Fungi</taxon>
        <taxon>Dikarya</taxon>
        <taxon>Ascomycota</taxon>
        <taxon>Pezizomycotina</taxon>
        <taxon>Eurotiomycetes</taxon>
        <taxon>Eurotiomycetidae</taxon>
        <taxon>Eurotiales</taxon>
        <taxon>Aspergillaceae</taxon>
        <taxon>Penicillium</taxon>
    </lineage>
</organism>
<name>A0A0F7TI20_PENBI</name>
<proteinExistence type="predicted"/>
<dbReference type="OrthoDB" id="446113at2759"/>
<keyword evidence="2" id="KW-1185">Reference proteome</keyword>